<dbReference type="InterPro" id="IPR059005">
    <property type="entry name" value="LETM1_C"/>
</dbReference>
<keyword evidence="25" id="KW-1185">Reference proteome</keyword>
<dbReference type="PROSITE" id="PS51758">
    <property type="entry name" value="LETM1_RBD"/>
    <property type="match status" value="1"/>
</dbReference>
<dbReference type="PhylomeDB" id="B3S8Z2"/>
<evidence type="ECO:0000256" key="15">
    <source>
        <dbReference type="ARBA" id="ARBA00023128"/>
    </source>
</evidence>
<keyword evidence="12 21" id="KW-1133">Transmembrane helix</keyword>
<evidence type="ECO:0000256" key="6">
    <source>
        <dbReference type="ARBA" id="ARBA00022568"/>
    </source>
</evidence>
<dbReference type="InterPro" id="IPR018247">
    <property type="entry name" value="EF_Hand_1_Ca_BS"/>
</dbReference>
<reference evidence="24 25" key="1">
    <citation type="journal article" date="2008" name="Nature">
        <title>The Trichoplax genome and the nature of placozoans.</title>
        <authorList>
            <person name="Srivastava M."/>
            <person name="Begovic E."/>
            <person name="Chapman J."/>
            <person name="Putnam N.H."/>
            <person name="Hellsten U."/>
            <person name="Kawashima T."/>
            <person name="Kuo A."/>
            <person name="Mitros T."/>
            <person name="Salamov A."/>
            <person name="Carpenter M.L."/>
            <person name="Signorovitch A.Y."/>
            <person name="Moreno M.A."/>
            <person name="Kamm K."/>
            <person name="Grimwood J."/>
            <person name="Schmutz J."/>
            <person name="Shapiro H."/>
            <person name="Grigoriev I.V."/>
            <person name="Buss L.W."/>
            <person name="Schierwater B."/>
            <person name="Dellaporta S.L."/>
            <person name="Rokhsar D.S."/>
        </authorList>
    </citation>
    <scope>NUCLEOTIDE SEQUENCE [LARGE SCALE GENOMIC DNA]</scope>
    <source>
        <strain evidence="24 25">Grell-BS-1999</strain>
    </source>
</reference>
<name>B3S8Z2_TRIAD</name>
<dbReference type="GeneID" id="6758009"/>
<dbReference type="SUPFAM" id="SSF47473">
    <property type="entry name" value="EF-hand"/>
    <property type="match status" value="1"/>
</dbReference>
<dbReference type="HOGENOM" id="CLU_008958_2_1_1"/>
<keyword evidence="7 21" id="KW-0812">Transmembrane</keyword>
<dbReference type="CTD" id="6758009"/>
<dbReference type="InterPro" id="IPR011992">
    <property type="entry name" value="EF-hand-dom_pair"/>
</dbReference>
<proteinExistence type="inferred from homology"/>
<dbReference type="KEGG" id="tad:TRIADDRAFT_60795"/>
<evidence type="ECO:0000256" key="4">
    <source>
        <dbReference type="ARBA" id="ARBA00022448"/>
    </source>
</evidence>
<keyword evidence="11" id="KW-0809">Transit peptide</keyword>
<dbReference type="PROSITE" id="PS00018">
    <property type="entry name" value="EF_HAND_1"/>
    <property type="match status" value="1"/>
</dbReference>
<evidence type="ECO:0000256" key="17">
    <source>
        <dbReference type="ARBA" id="ARBA00031360"/>
    </source>
</evidence>
<comment type="similarity">
    <text evidence="2">Belongs to the LETM1 family.</text>
</comment>
<evidence type="ECO:0000259" key="23">
    <source>
        <dbReference type="PROSITE" id="PS51758"/>
    </source>
</evidence>
<sequence length="764" mass="86938">MAFLTATRRSPWALQTTSSTRKIATKSINPWTLSRAITERSHIRPLASNYYYLTGKSNQNRSYYDLTTSKEGQNIDLYSRSYSKQLRFRHDLCPTKLYTFTNVTISLRQSLAPALPITSTSLSFNSLPHNRIQRKSLHISPNLCASLDEEESIVEKSVKSLKERKIAVSKTAVVGGVSETGHIDTNTKDMVTKPSLLERIKSEVLHYYNGFRLLAIDIKVASRLLWKSLNGNSLSRRERKQFTRTVSDIFRLLPFSIFIIVPFMEVLLPVAIKLFPNMLPSTFEDKEKRDEKRRKQLNVKLEMAKFLQDTIEEMAVSKKIQSKDSAQSLVTFFQDIRSSGTQASNEDIIKYSKFFKNELTLDSMSRLQLVALCRLLLITPYGTDNLLRFQLRLKLRQLKSDDMLIRKEGIDSLNAAELQSACQARGMRAIGVSVQRLKSQLSQWLELHLEKEIPTSLLLLSRALYLPEHLSASDALKATLSKLPESMVDKAGVEVAEVEGDLIDHGRKLEVIKHEEELIAKEEDEKKKEEEEKMKEKETLSTATDDSSQEVVQKEVLKDTIPSVKISTKEEDKISKEELIEVSKAISELSETSPLSTEKELLQELKEDREEYKEDVDELVDLGKDDQVEESISSKRLGRRLDRIITDIQGKISKLEEKSKQKSNRSLFARLRGDVRGDGIVTTQELVMAIMASKDKPDYDKIKKIAEIFDENHDGSVEISDIRKTIEVISEEGVDLKADQITNIVRLLKEAEVANKESESSEAV</sequence>
<accession>B3S8Z2</accession>
<evidence type="ECO:0000256" key="3">
    <source>
        <dbReference type="ARBA" id="ARBA00020557"/>
    </source>
</evidence>
<dbReference type="GO" id="GO:0005509">
    <property type="term" value="F:calcium ion binding"/>
    <property type="evidence" value="ECO:0007669"/>
    <property type="project" value="InterPro"/>
</dbReference>
<dbReference type="Pfam" id="PF26561">
    <property type="entry name" value="LETM1_C"/>
    <property type="match status" value="1"/>
</dbReference>
<keyword evidence="9" id="KW-0999">Mitochondrion inner membrane</keyword>
<dbReference type="OrthoDB" id="624114at2759"/>
<dbReference type="InterPro" id="IPR002048">
    <property type="entry name" value="EF_hand_dom"/>
</dbReference>
<dbReference type="eggNOG" id="KOG1043">
    <property type="taxonomic scope" value="Eukaryota"/>
</dbReference>
<dbReference type="Pfam" id="PF07766">
    <property type="entry name" value="LETM1_RBD"/>
    <property type="match status" value="1"/>
</dbReference>
<dbReference type="Proteomes" id="UP000009022">
    <property type="component" value="Unassembled WGS sequence"/>
</dbReference>
<evidence type="ECO:0000256" key="5">
    <source>
        <dbReference type="ARBA" id="ARBA00022449"/>
    </source>
</evidence>
<dbReference type="PANTHER" id="PTHR14009:SF1">
    <property type="entry name" value="MITOCHONDRIAL PROTON_CALCIUM EXCHANGER PROTEIN"/>
    <property type="match status" value="1"/>
</dbReference>
<keyword evidence="10" id="KW-0106">Calcium</keyword>
<dbReference type="InterPro" id="IPR033122">
    <property type="entry name" value="LETM1-like_RBD"/>
</dbReference>
<evidence type="ECO:0000256" key="9">
    <source>
        <dbReference type="ARBA" id="ARBA00022792"/>
    </source>
</evidence>
<evidence type="ECO:0000256" key="19">
    <source>
        <dbReference type="SAM" id="Coils"/>
    </source>
</evidence>
<dbReference type="EMBL" id="DS985257">
    <property type="protein sequence ID" value="EDV20787.1"/>
    <property type="molecule type" value="Genomic_DNA"/>
</dbReference>
<evidence type="ECO:0000313" key="24">
    <source>
        <dbReference type="EMBL" id="EDV20787.1"/>
    </source>
</evidence>
<evidence type="ECO:0000256" key="11">
    <source>
        <dbReference type="ARBA" id="ARBA00022946"/>
    </source>
</evidence>
<comment type="subcellular location">
    <subcellularLocation>
        <location evidence="1">Mitochondrion inner membrane</location>
        <topology evidence="1">Single-pass membrane protein</topology>
    </subcellularLocation>
</comment>
<evidence type="ECO:0000256" key="7">
    <source>
        <dbReference type="ARBA" id="ARBA00022692"/>
    </source>
</evidence>
<evidence type="ECO:0000256" key="12">
    <source>
        <dbReference type="ARBA" id="ARBA00022989"/>
    </source>
</evidence>
<evidence type="ECO:0000256" key="1">
    <source>
        <dbReference type="ARBA" id="ARBA00004434"/>
    </source>
</evidence>
<dbReference type="PROSITE" id="PS50222">
    <property type="entry name" value="EF_HAND_2"/>
    <property type="match status" value="1"/>
</dbReference>
<feature type="transmembrane region" description="Helical" evidence="21">
    <location>
        <begin position="249"/>
        <end position="272"/>
    </location>
</feature>
<dbReference type="FunCoup" id="B3S8Z2">
    <property type="interactions" value="2215"/>
</dbReference>
<evidence type="ECO:0000313" key="25">
    <source>
        <dbReference type="Proteomes" id="UP000009022"/>
    </source>
</evidence>
<evidence type="ECO:0000256" key="16">
    <source>
        <dbReference type="ARBA" id="ARBA00023136"/>
    </source>
</evidence>
<dbReference type="RefSeq" id="XP_002116728.1">
    <property type="nucleotide sequence ID" value="XM_002116692.1"/>
</dbReference>
<evidence type="ECO:0000256" key="13">
    <source>
        <dbReference type="ARBA" id="ARBA00023054"/>
    </source>
</evidence>
<feature type="domain" description="Letm1 RBD" evidence="23">
    <location>
        <begin position="295"/>
        <end position="570"/>
    </location>
</feature>
<feature type="compositionally biased region" description="Basic and acidic residues" evidence="20">
    <location>
        <begin position="522"/>
        <end position="539"/>
    </location>
</feature>
<evidence type="ECO:0000256" key="21">
    <source>
        <dbReference type="SAM" id="Phobius"/>
    </source>
</evidence>
<dbReference type="STRING" id="10228.B3S8Z2"/>
<feature type="region of interest" description="Disordered" evidence="20">
    <location>
        <begin position="522"/>
        <end position="551"/>
    </location>
</feature>
<keyword evidence="4" id="KW-0813">Transport</keyword>
<evidence type="ECO:0000256" key="8">
    <source>
        <dbReference type="ARBA" id="ARBA00022723"/>
    </source>
</evidence>
<feature type="coiled-coil region" evidence="19">
    <location>
        <begin position="595"/>
        <end position="665"/>
    </location>
</feature>
<keyword evidence="5" id="KW-0050">Antiport</keyword>
<keyword evidence="16 21" id="KW-0472">Membrane</keyword>
<protein>
    <recommendedName>
        <fullName evidence="3">Mitochondrial proton/calcium exchanger protein</fullName>
    </recommendedName>
    <alternativeName>
        <fullName evidence="17">Leucine zipper-EF-hand-containing transmembrane protein 1</fullName>
    </alternativeName>
</protein>
<dbReference type="GO" id="GO:0005743">
    <property type="term" value="C:mitochondrial inner membrane"/>
    <property type="evidence" value="ECO:0007669"/>
    <property type="project" value="UniProtKB-SubCell"/>
</dbReference>
<keyword evidence="8" id="KW-0479">Metal-binding</keyword>
<keyword evidence="13 19" id="KW-0175">Coiled coil</keyword>
<evidence type="ECO:0000256" key="18">
    <source>
        <dbReference type="PROSITE-ProRule" id="PRU01094"/>
    </source>
</evidence>
<dbReference type="GO" id="GO:0015297">
    <property type="term" value="F:antiporter activity"/>
    <property type="evidence" value="ECO:0007669"/>
    <property type="project" value="UniProtKB-KW"/>
</dbReference>
<evidence type="ECO:0000256" key="10">
    <source>
        <dbReference type="ARBA" id="ARBA00022837"/>
    </source>
</evidence>
<evidence type="ECO:0000256" key="14">
    <source>
        <dbReference type="ARBA" id="ARBA00023065"/>
    </source>
</evidence>
<dbReference type="OMA" id="QNEMIAD"/>
<dbReference type="InterPro" id="IPR044202">
    <property type="entry name" value="LETM1/MDM38-like"/>
</dbReference>
<feature type="compositionally biased region" description="Polar residues" evidence="20">
    <location>
        <begin position="540"/>
        <end position="551"/>
    </location>
</feature>
<keyword evidence="14" id="KW-0406">Ion transport</keyword>
<keyword evidence="6" id="KW-0109">Calcium transport</keyword>
<evidence type="ECO:0000256" key="20">
    <source>
        <dbReference type="SAM" id="MobiDB-lite"/>
    </source>
</evidence>
<dbReference type="Gene3D" id="1.10.238.10">
    <property type="entry name" value="EF-hand"/>
    <property type="match status" value="1"/>
</dbReference>
<dbReference type="InParanoid" id="B3S8Z2"/>
<dbReference type="GO" id="GO:0005739">
    <property type="term" value="C:mitochondrion"/>
    <property type="evidence" value="ECO:0000318"/>
    <property type="project" value="GO_Central"/>
</dbReference>
<dbReference type="GO" id="GO:0043022">
    <property type="term" value="F:ribosome binding"/>
    <property type="evidence" value="ECO:0007669"/>
    <property type="project" value="InterPro"/>
</dbReference>
<keyword evidence="15 18" id="KW-0496">Mitochondrion</keyword>
<dbReference type="PANTHER" id="PTHR14009">
    <property type="entry name" value="LEUCINE ZIPPER-EF-HAND CONTAINING TRANSMEMBRANE PROTEIN"/>
    <property type="match status" value="1"/>
</dbReference>
<feature type="domain" description="EF-hand" evidence="22">
    <location>
        <begin position="697"/>
        <end position="732"/>
    </location>
</feature>
<gene>
    <name evidence="24" type="ORF">TRIADDRAFT_60795</name>
</gene>
<dbReference type="AlphaFoldDB" id="B3S8Z2"/>
<organism evidence="24 25">
    <name type="scientific">Trichoplax adhaerens</name>
    <name type="common">Trichoplax reptans</name>
    <dbReference type="NCBI Taxonomy" id="10228"/>
    <lineage>
        <taxon>Eukaryota</taxon>
        <taxon>Metazoa</taxon>
        <taxon>Placozoa</taxon>
        <taxon>Uniplacotomia</taxon>
        <taxon>Trichoplacea</taxon>
        <taxon>Trichoplacidae</taxon>
        <taxon>Trichoplax</taxon>
    </lineage>
</organism>
<evidence type="ECO:0000259" key="22">
    <source>
        <dbReference type="PROSITE" id="PS50222"/>
    </source>
</evidence>
<evidence type="ECO:0000256" key="2">
    <source>
        <dbReference type="ARBA" id="ARBA00009584"/>
    </source>
</evidence>